<dbReference type="EMBL" id="AHAT01025125">
    <property type="status" value="NOT_ANNOTATED_CDS"/>
    <property type="molecule type" value="Genomic_DNA"/>
</dbReference>
<dbReference type="PANTHER" id="PTHR10528">
    <property type="entry name" value="AF4/FMR2 FAMILY MEMBER"/>
    <property type="match status" value="1"/>
</dbReference>
<feature type="region of interest" description="Disordered" evidence="5">
    <location>
        <begin position="1"/>
        <end position="47"/>
    </location>
</feature>
<reference evidence="7" key="2">
    <citation type="submission" date="2025-08" db="UniProtKB">
        <authorList>
            <consortium name="Ensembl"/>
        </authorList>
    </citation>
    <scope>IDENTIFICATION</scope>
</reference>
<dbReference type="OMA" id="HEISHHA"/>
<organism evidence="7 8">
    <name type="scientific">Lepisosteus oculatus</name>
    <name type="common">Spotted gar</name>
    <dbReference type="NCBI Taxonomy" id="7918"/>
    <lineage>
        <taxon>Eukaryota</taxon>
        <taxon>Metazoa</taxon>
        <taxon>Chordata</taxon>
        <taxon>Craniata</taxon>
        <taxon>Vertebrata</taxon>
        <taxon>Euteleostomi</taxon>
        <taxon>Actinopterygii</taxon>
        <taxon>Neopterygii</taxon>
        <taxon>Holostei</taxon>
        <taxon>Semionotiformes</taxon>
        <taxon>Lepisosteidae</taxon>
        <taxon>Lepisosteus</taxon>
    </lineage>
</organism>
<evidence type="ECO:0000256" key="3">
    <source>
        <dbReference type="ARBA" id="ARBA00022553"/>
    </source>
</evidence>
<evidence type="ECO:0000313" key="8">
    <source>
        <dbReference type="Proteomes" id="UP000018468"/>
    </source>
</evidence>
<protein>
    <recommendedName>
        <fullName evidence="6">AF4/FMR2 C-terminal homology domain-containing protein</fullName>
    </recommendedName>
</protein>
<name>W5LZF9_LEPOC</name>
<evidence type="ECO:0000256" key="1">
    <source>
        <dbReference type="ARBA" id="ARBA00004123"/>
    </source>
</evidence>
<evidence type="ECO:0000256" key="4">
    <source>
        <dbReference type="ARBA" id="ARBA00023242"/>
    </source>
</evidence>
<dbReference type="Ensembl" id="ENSLOCT00000001521.1">
    <property type="protein sequence ID" value="ENSLOCP00000001516.1"/>
    <property type="gene ID" value="ENSLOCG00000001338.1"/>
</dbReference>
<evidence type="ECO:0000256" key="5">
    <source>
        <dbReference type="SAM" id="MobiDB-lite"/>
    </source>
</evidence>
<feature type="domain" description="AF4/FMR2 C-terminal homology" evidence="6">
    <location>
        <begin position="153"/>
        <end position="407"/>
    </location>
</feature>
<dbReference type="STRING" id="7918.ENSLOCP00000001516"/>
<feature type="compositionally biased region" description="Low complexity" evidence="5">
    <location>
        <begin position="315"/>
        <end position="326"/>
    </location>
</feature>
<dbReference type="InterPro" id="IPR007797">
    <property type="entry name" value="AF4/FMR2"/>
</dbReference>
<keyword evidence="8" id="KW-1185">Reference proteome</keyword>
<evidence type="ECO:0000259" key="6">
    <source>
        <dbReference type="Pfam" id="PF18876"/>
    </source>
</evidence>
<evidence type="ECO:0000256" key="2">
    <source>
        <dbReference type="ARBA" id="ARBA00007354"/>
    </source>
</evidence>
<dbReference type="Proteomes" id="UP000018468">
    <property type="component" value="Linkage group LG17"/>
</dbReference>
<proteinExistence type="inferred from homology"/>
<dbReference type="AlphaFoldDB" id="W5LZF9"/>
<dbReference type="InParanoid" id="W5LZF9"/>
<keyword evidence="4" id="KW-0539">Nucleus</keyword>
<dbReference type="HOGENOM" id="CLU_039369_0_0_1"/>
<keyword evidence="3" id="KW-0597">Phosphoprotein</keyword>
<dbReference type="InterPro" id="IPR043640">
    <property type="entry name" value="AF4/FMR2_CHD"/>
</dbReference>
<feature type="region of interest" description="Disordered" evidence="5">
    <location>
        <begin position="62"/>
        <end position="125"/>
    </location>
</feature>
<accession>W5LZF9</accession>
<dbReference type="GO" id="GO:0005634">
    <property type="term" value="C:nucleus"/>
    <property type="evidence" value="ECO:0007669"/>
    <property type="project" value="UniProtKB-SubCell"/>
</dbReference>
<dbReference type="EMBL" id="AHAT01025126">
    <property type="status" value="NOT_ANNOTATED_CDS"/>
    <property type="molecule type" value="Genomic_DNA"/>
</dbReference>
<dbReference type="GO" id="GO:0010468">
    <property type="term" value="P:regulation of gene expression"/>
    <property type="evidence" value="ECO:0007669"/>
    <property type="project" value="InterPro"/>
</dbReference>
<dbReference type="eggNOG" id="ENOG502QU9C">
    <property type="taxonomic scope" value="Eukaryota"/>
</dbReference>
<reference evidence="8" key="1">
    <citation type="submission" date="2011-12" db="EMBL/GenBank/DDBJ databases">
        <title>The Draft Genome of Lepisosteus oculatus.</title>
        <authorList>
            <consortium name="The Broad Institute Genome Assembly &amp; Analysis Group"/>
            <consortium name="Computational R&amp;D Group"/>
            <consortium name="and Sequencing Platform"/>
            <person name="Di Palma F."/>
            <person name="Alfoldi J."/>
            <person name="Johnson J."/>
            <person name="Berlin A."/>
            <person name="Gnerre S."/>
            <person name="Jaffe D."/>
            <person name="MacCallum I."/>
            <person name="Young S."/>
            <person name="Walker B.J."/>
            <person name="Lander E.S."/>
            <person name="Lindblad-Toh K."/>
        </authorList>
    </citation>
    <scope>NUCLEOTIDE SEQUENCE [LARGE SCALE GENOMIC DNA]</scope>
</reference>
<comment type="subcellular location">
    <subcellularLocation>
        <location evidence="1">Nucleus</location>
    </subcellularLocation>
</comment>
<dbReference type="GeneTree" id="ENSGT00950000182974"/>
<feature type="compositionally biased region" description="Basic and acidic residues" evidence="5">
    <location>
        <begin position="103"/>
        <end position="114"/>
    </location>
</feature>
<comment type="similarity">
    <text evidence="2">Belongs to the AF4 family.</text>
</comment>
<evidence type="ECO:0000313" key="7">
    <source>
        <dbReference type="Ensembl" id="ENSLOCP00000001516.1"/>
    </source>
</evidence>
<feature type="region of interest" description="Disordered" evidence="5">
    <location>
        <begin position="289"/>
        <end position="326"/>
    </location>
</feature>
<dbReference type="Pfam" id="PF18876">
    <property type="entry name" value="AFF4_CHD"/>
    <property type="match status" value="1"/>
</dbReference>
<dbReference type="Bgee" id="ENSLOCG00000001338">
    <property type="expression patterns" value="Expressed in muscle tissue and 4 other cell types or tissues"/>
</dbReference>
<reference evidence="7" key="3">
    <citation type="submission" date="2025-09" db="UniProtKB">
        <authorList>
            <consortium name="Ensembl"/>
        </authorList>
    </citation>
    <scope>IDENTIFICATION</scope>
</reference>
<feature type="compositionally biased region" description="Polar residues" evidence="5">
    <location>
        <begin position="81"/>
        <end position="90"/>
    </location>
</feature>
<sequence>MRHLYPSEMESADHRRKRKSENSSAHREHKRSHKDAAPALTVSRDTPTPEVYADLAASAYASPFPDADRRMLSPLSPLSDGSGTQESSGNPGAAGTGSGSSRPDSHQQPERDTPSRPSQVHKTHQVHAEQLLLPTGPQPVCDPWADPLNLTDCQRPHLPGHEISHHAEYYMQEAKRMKHRADAMVDRFGKAVNYVDAALSFMMCGKAMEEGPLEAKSPYTMYSETVDLIRYAMRLKSHSGPEASQEDKQLAVLCFRCLALLYWRMFRLKKDHAMRYSKALLDYFKNSPKAVHTPSPWSGNRSVGAPSPLSPSPSPFGSQGSQGSSAANSLISIPQRIHQMAANHLNITNSVLYSYEYWEVADNLAKENREFFNYLNTLIGPLTLHSSMAHIVQYTRQGLQWIRLHARQS</sequence>
<dbReference type="PANTHER" id="PTHR10528:SF16">
    <property type="entry name" value="AF4_FMR2 FAMILY MEMBER 3"/>
    <property type="match status" value="1"/>
</dbReference>